<gene>
    <name evidence="2" type="ORF">SAMN05216246_10847</name>
</gene>
<evidence type="ECO:0000313" key="2">
    <source>
        <dbReference type="EMBL" id="SHI98316.1"/>
    </source>
</evidence>
<comment type="caution">
    <text evidence="2">The sequence shown here is derived from an EMBL/GenBank/DDBJ whole genome shotgun (WGS) entry which is preliminary data.</text>
</comment>
<dbReference type="Proteomes" id="UP000184390">
    <property type="component" value="Unassembled WGS sequence"/>
</dbReference>
<feature type="domain" description="Restriction endonuclease type IV Mrr" evidence="1">
    <location>
        <begin position="137"/>
        <end position="244"/>
    </location>
</feature>
<dbReference type="InterPro" id="IPR007560">
    <property type="entry name" value="Restrct_endonuc_IV_Mrr"/>
</dbReference>
<evidence type="ECO:0000313" key="3">
    <source>
        <dbReference type="Proteomes" id="UP000184390"/>
    </source>
</evidence>
<evidence type="ECO:0000259" key="1">
    <source>
        <dbReference type="Pfam" id="PF04471"/>
    </source>
</evidence>
<dbReference type="SUPFAM" id="SSF52980">
    <property type="entry name" value="Restriction endonuclease-like"/>
    <property type="match status" value="1"/>
</dbReference>
<proteinExistence type="predicted"/>
<dbReference type="InterPro" id="IPR052906">
    <property type="entry name" value="Type_IV_Methyl-Rstrct_Enzyme"/>
</dbReference>
<organism evidence="2 3">
    <name type="scientific">Actinomyces denticolens</name>
    <dbReference type="NCBI Taxonomy" id="52767"/>
    <lineage>
        <taxon>Bacteria</taxon>
        <taxon>Bacillati</taxon>
        <taxon>Actinomycetota</taxon>
        <taxon>Actinomycetes</taxon>
        <taxon>Actinomycetales</taxon>
        <taxon>Actinomycetaceae</taxon>
        <taxon>Actinomyces</taxon>
    </lineage>
</organism>
<dbReference type="Gene3D" id="3.40.1350.10">
    <property type="match status" value="1"/>
</dbReference>
<sequence>MYVPFRAGIRRRRAGQELGIALDPSFRAEPLRPSRHIGAFRLEYPTWRYCKKDGTRDLRYSHNRPVYPRSALEIGSWRISSKDVFELYELVQSLRHRGEPIAETYEERWKRQELAAASHAHHAITSIDQIINRYADTPTGFEEFCAGLFRAMGYRAEVTPPANDGGLDLRMERDGRRYIAECKCFTPGNAVGRPVLQKLYGANATERAYGMLVITTSTFSKGAEEYAALTGIRLLDGQRLMDLCFRVGYATHERPAPLPAIVTLSPQDILANMPPDMRGQV</sequence>
<reference evidence="2 3" key="1">
    <citation type="submission" date="2016-11" db="EMBL/GenBank/DDBJ databases">
        <authorList>
            <person name="Varghese N."/>
            <person name="Submissions S."/>
        </authorList>
    </citation>
    <scope>NUCLEOTIDE SEQUENCE [LARGE SCALE GENOMIC DNA]</scope>
    <source>
        <strain evidence="2 3">PA</strain>
    </source>
</reference>
<dbReference type="InterPro" id="IPR011856">
    <property type="entry name" value="tRNA_endonuc-like_dom_sf"/>
</dbReference>
<name>A0ABY1ICT0_9ACTO</name>
<dbReference type="EMBL" id="FQYL01000008">
    <property type="protein sequence ID" value="SHI98316.1"/>
    <property type="molecule type" value="Genomic_DNA"/>
</dbReference>
<protein>
    <submittedName>
        <fullName evidence="2">Restriction system protein</fullName>
    </submittedName>
</protein>
<dbReference type="Pfam" id="PF04471">
    <property type="entry name" value="Mrr_cat"/>
    <property type="match status" value="1"/>
</dbReference>
<accession>A0ABY1ICT0</accession>
<dbReference type="RefSeq" id="WP_073453192.1">
    <property type="nucleotide sequence ID" value="NZ_FQYL01000008.1"/>
</dbReference>
<dbReference type="InterPro" id="IPR011335">
    <property type="entry name" value="Restrct_endonuc-II-like"/>
</dbReference>
<keyword evidence="3" id="KW-1185">Reference proteome</keyword>
<dbReference type="PANTHER" id="PTHR30015">
    <property type="entry name" value="MRR RESTRICTION SYSTEM PROTEIN"/>
    <property type="match status" value="1"/>
</dbReference>
<dbReference type="PANTHER" id="PTHR30015:SF7">
    <property type="entry name" value="TYPE IV METHYL-DIRECTED RESTRICTION ENZYME ECOKMRR"/>
    <property type="match status" value="1"/>
</dbReference>